<accession>A0A3B0U5T9</accession>
<evidence type="ECO:0000256" key="4">
    <source>
        <dbReference type="ARBA" id="ARBA00023204"/>
    </source>
</evidence>
<dbReference type="HAMAP" id="MF_00031">
    <property type="entry name" value="DNA_HJ_migration_RuvA"/>
    <property type="match status" value="1"/>
</dbReference>
<reference evidence="6" key="1">
    <citation type="submission" date="2018-06" db="EMBL/GenBank/DDBJ databases">
        <authorList>
            <person name="Zhirakovskaya E."/>
        </authorList>
    </citation>
    <scope>NUCLEOTIDE SEQUENCE</scope>
</reference>
<organism evidence="6">
    <name type="scientific">hydrothermal vent metagenome</name>
    <dbReference type="NCBI Taxonomy" id="652676"/>
    <lineage>
        <taxon>unclassified sequences</taxon>
        <taxon>metagenomes</taxon>
        <taxon>ecological metagenomes</taxon>
    </lineage>
</organism>
<dbReference type="Pfam" id="PF14520">
    <property type="entry name" value="HHH_5"/>
    <property type="match status" value="1"/>
</dbReference>
<dbReference type="Gene3D" id="2.40.50.140">
    <property type="entry name" value="Nucleic acid-binding proteins"/>
    <property type="match status" value="1"/>
</dbReference>
<proteinExistence type="inferred from homology"/>
<dbReference type="Pfam" id="PF01330">
    <property type="entry name" value="RuvA_N"/>
    <property type="match status" value="1"/>
</dbReference>
<dbReference type="GO" id="GO:0006281">
    <property type="term" value="P:DNA repair"/>
    <property type="evidence" value="ECO:0007669"/>
    <property type="project" value="UniProtKB-KW"/>
</dbReference>
<dbReference type="NCBIfam" id="TIGR00084">
    <property type="entry name" value="ruvA"/>
    <property type="match status" value="1"/>
</dbReference>
<keyword evidence="3" id="KW-0238">DNA-binding</keyword>
<keyword evidence="4" id="KW-0234">DNA repair</keyword>
<evidence type="ECO:0000313" key="6">
    <source>
        <dbReference type="EMBL" id="VAW19839.1"/>
    </source>
</evidence>
<dbReference type="GO" id="GO:0009378">
    <property type="term" value="F:four-way junction helicase activity"/>
    <property type="evidence" value="ECO:0007669"/>
    <property type="project" value="InterPro"/>
</dbReference>
<dbReference type="InterPro" id="IPR000085">
    <property type="entry name" value="RuvA"/>
</dbReference>
<name>A0A3B0U5T9_9ZZZZ</name>
<dbReference type="GO" id="GO:0005524">
    <property type="term" value="F:ATP binding"/>
    <property type="evidence" value="ECO:0007669"/>
    <property type="project" value="InterPro"/>
</dbReference>
<dbReference type="SUPFAM" id="SSF47781">
    <property type="entry name" value="RuvA domain 2-like"/>
    <property type="match status" value="1"/>
</dbReference>
<protein>
    <recommendedName>
        <fullName evidence="5">DNA helicase Holliday junction RuvA type domain-containing protein</fullName>
    </recommendedName>
</protein>
<evidence type="ECO:0000256" key="3">
    <source>
        <dbReference type="ARBA" id="ARBA00023125"/>
    </source>
</evidence>
<feature type="domain" description="DNA helicase Holliday junction RuvA type" evidence="5">
    <location>
        <begin position="1"/>
        <end position="56"/>
    </location>
</feature>
<evidence type="ECO:0000256" key="2">
    <source>
        <dbReference type="ARBA" id="ARBA00022763"/>
    </source>
</evidence>
<evidence type="ECO:0000256" key="1">
    <source>
        <dbReference type="ARBA" id="ARBA00022490"/>
    </source>
</evidence>
<dbReference type="AlphaFoldDB" id="A0A3B0U5T9"/>
<gene>
    <name evidence="6" type="ORF">MNBD_BACTEROID05-190</name>
</gene>
<dbReference type="InterPro" id="IPR013849">
    <property type="entry name" value="DNA_helicase_Holl-junc_RuvA_I"/>
</dbReference>
<dbReference type="InterPro" id="IPR012340">
    <property type="entry name" value="NA-bd_OB-fold"/>
</dbReference>
<dbReference type="Gene3D" id="1.10.150.20">
    <property type="entry name" value="5' to 3' exonuclease, C-terminal subdomain"/>
    <property type="match status" value="1"/>
</dbReference>
<sequence length="210" mass="23657">MIVRISGKFVEKKEQAVIINVGGISYEIMTAQTVMDRIDETQDEQGNVNLVIYQYLQINQASALPTLIGFISEVERDFFLQFIKVSGIGPRAAVKALNQPISQITRAIDEGDIKYLKTLSGIGLQRAKEIVAKLQGKVARFGLIQDKDFVRPAVKQEVSNWQQEVLSVLLQLQYKKNEAIDMMDKALLRDQNIKSAEELLNAIYKQKVSV</sequence>
<keyword evidence="2" id="KW-0227">DNA damage</keyword>
<evidence type="ECO:0000259" key="5">
    <source>
        <dbReference type="Pfam" id="PF01330"/>
    </source>
</evidence>
<keyword evidence="1" id="KW-0963">Cytoplasm</keyword>
<dbReference type="GO" id="GO:0006310">
    <property type="term" value="P:DNA recombination"/>
    <property type="evidence" value="ECO:0007669"/>
    <property type="project" value="InterPro"/>
</dbReference>
<dbReference type="GO" id="GO:0003677">
    <property type="term" value="F:DNA binding"/>
    <property type="evidence" value="ECO:0007669"/>
    <property type="project" value="UniProtKB-KW"/>
</dbReference>
<dbReference type="EMBL" id="UOEN01000503">
    <property type="protein sequence ID" value="VAW19839.1"/>
    <property type="molecule type" value="Genomic_DNA"/>
</dbReference>
<dbReference type="InterPro" id="IPR010994">
    <property type="entry name" value="RuvA_2-like"/>
</dbReference>